<keyword evidence="1" id="KW-0472">Membrane</keyword>
<dbReference type="NCBIfam" id="NF038083">
    <property type="entry name" value="CU044_5270_fam"/>
    <property type="match status" value="1"/>
</dbReference>
<keyword evidence="3" id="KW-1185">Reference proteome</keyword>
<protein>
    <submittedName>
        <fullName evidence="2">CU044_5270 family protein</fullName>
    </submittedName>
</protein>
<proteinExistence type="predicted"/>
<feature type="transmembrane region" description="Helical" evidence="1">
    <location>
        <begin position="43"/>
        <end position="67"/>
    </location>
</feature>
<sequence>MNDDDLKMLATALAPPDMPDDAIDSGRHRLQKRMRGPVRKRRTGWLAAGLSLTAAAAAAAIVIASGATAPTATPNSPPVAAQPSSRQILLAAAATAERTPDGSGTYWYVKTVTRGAKGAEPNQFETWTRRDGQTWFRGAKSQGKVVRLAMPTPSRLGGAEVSVAQLEKLPTEPDALRAWIADAVKRGDVRTSAGRPNAAMREQLVFHGLISLVSQLPAPQKVRAAAFRAIASYPDVKDLGTVEGGHGLSISYGGLTPARLVVDPATSRVRDTNVLVTADGALMGVPSGGGATVVTEWTNRLPE</sequence>
<dbReference type="InterPro" id="IPR047789">
    <property type="entry name" value="CU044_5270-like"/>
</dbReference>
<evidence type="ECO:0000313" key="2">
    <source>
        <dbReference type="EMBL" id="MBC6466936.1"/>
    </source>
</evidence>
<keyword evidence="1" id="KW-0812">Transmembrane</keyword>
<organism evidence="2 3">
    <name type="scientific">Actinomadura alba</name>
    <dbReference type="NCBI Taxonomy" id="406431"/>
    <lineage>
        <taxon>Bacteria</taxon>
        <taxon>Bacillati</taxon>
        <taxon>Actinomycetota</taxon>
        <taxon>Actinomycetes</taxon>
        <taxon>Streptosporangiales</taxon>
        <taxon>Thermomonosporaceae</taxon>
        <taxon>Actinomadura</taxon>
    </lineage>
</organism>
<reference evidence="2 3" key="1">
    <citation type="submission" date="2020-06" db="EMBL/GenBank/DDBJ databases">
        <title>Actinomadura xiongansis sp. nov., isolated from soil of Baiyangdian.</title>
        <authorList>
            <person name="Zhang X."/>
        </authorList>
    </citation>
    <scope>NUCLEOTIDE SEQUENCE [LARGE SCALE GENOMIC DNA]</scope>
    <source>
        <strain evidence="2 3">HBUM206468</strain>
    </source>
</reference>
<keyword evidence="1" id="KW-1133">Transmembrane helix</keyword>
<comment type="caution">
    <text evidence="2">The sequence shown here is derived from an EMBL/GenBank/DDBJ whole genome shotgun (WGS) entry which is preliminary data.</text>
</comment>
<accession>A0ABR7LQ14</accession>
<evidence type="ECO:0000313" key="3">
    <source>
        <dbReference type="Proteomes" id="UP000805614"/>
    </source>
</evidence>
<dbReference type="RefSeq" id="WP_187243945.1">
    <property type="nucleotide sequence ID" value="NZ_BAAAOK010000027.1"/>
</dbReference>
<gene>
    <name evidence="2" type="ORF">HKK74_15710</name>
</gene>
<evidence type="ECO:0000256" key="1">
    <source>
        <dbReference type="SAM" id="Phobius"/>
    </source>
</evidence>
<dbReference type="Proteomes" id="UP000805614">
    <property type="component" value="Unassembled WGS sequence"/>
</dbReference>
<name>A0ABR7LQ14_9ACTN</name>
<dbReference type="EMBL" id="JABVEC010000010">
    <property type="protein sequence ID" value="MBC6466936.1"/>
    <property type="molecule type" value="Genomic_DNA"/>
</dbReference>